<keyword evidence="2" id="KW-0687">Ribonucleoprotein</keyword>
<dbReference type="InterPro" id="IPR014722">
    <property type="entry name" value="Rib_uL2_dom2"/>
</dbReference>
<dbReference type="OrthoDB" id="1683515at2"/>
<evidence type="ECO:0000256" key="1">
    <source>
        <dbReference type="ARBA" id="ARBA00022980"/>
    </source>
</evidence>
<dbReference type="GO" id="GO:1990904">
    <property type="term" value="C:ribonucleoprotein complex"/>
    <property type="evidence" value="ECO:0007669"/>
    <property type="project" value="UniProtKB-KW"/>
</dbReference>
<evidence type="ECO:0000256" key="2">
    <source>
        <dbReference type="ARBA" id="ARBA00023274"/>
    </source>
</evidence>
<dbReference type="InterPro" id="IPR008991">
    <property type="entry name" value="Translation_prot_SH3-like_sf"/>
</dbReference>
<dbReference type="Gene3D" id="2.30.30.30">
    <property type="match status" value="1"/>
</dbReference>
<dbReference type="GO" id="GO:0005840">
    <property type="term" value="C:ribosome"/>
    <property type="evidence" value="ECO:0007669"/>
    <property type="project" value="UniProtKB-KW"/>
</dbReference>
<proteinExistence type="predicted"/>
<organism evidence="3 4">
    <name type="scientific">Alkaliphilus serpentinus</name>
    <dbReference type="NCBI Taxonomy" id="1482731"/>
    <lineage>
        <taxon>Bacteria</taxon>
        <taxon>Bacillati</taxon>
        <taxon>Bacillota</taxon>
        <taxon>Clostridia</taxon>
        <taxon>Peptostreptococcales</taxon>
        <taxon>Natronincolaceae</taxon>
        <taxon>Alkaliphilus</taxon>
    </lineage>
</organism>
<accession>A0A833HN10</accession>
<keyword evidence="1" id="KW-0689">Ribosomal protein</keyword>
<dbReference type="AlphaFoldDB" id="A0A833HN10"/>
<keyword evidence="4" id="KW-1185">Reference proteome</keyword>
<comment type="caution">
    <text evidence="3">The sequence shown here is derived from an EMBL/GenBank/DDBJ whole genome shotgun (WGS) entry which is preliminary data.</text>
</comment>
<protein>
    <submittedName>
        <fullName evidence="3">RNA-binding protein</fullName>
    </submittedName>
</protein>
<dbReference type="CDD" id="cd06088">
    <property type="entry name" value="KOW_RPL14"/>
    <property type="match status" value="1"/>
</dbReference>
<gene>
    <name evidence="3" type="ORF">F8153_11140</name>
</gene>
<name>A0A833HN10_9FIRM</name>
<dbReference type="SUPFAM" id="SSF50104">
    <property type="entry name" value="Translation proteins SH3-like domain"/>
    <property type="match status" value="1"/>
</dbReference>
<evidence type="ECO:0000313" key="4">
    <source>
        <dbReference type="Proteomes" id="UP000465601"/>
    </source>
</evidence>
<dbReference type="EMBL" id="WBZB01000039">
    <property type="protein sequence ID" value="KAB3528898.1"/>
    <property type="molecule type" value="Genomic_DNA"/>
</dbReference>
<evidence type="ECO:0000313" key="3">
    <source>
        <dbReference type="EMBL" id="KAB3528898.1"/>
    </source>
</evidence>
<dbReference type="InterPro" id="IPR041985">
    <property type="entry name" value="Ribosomal_eL14_KOW"/>
</dbReference>
<sequence>MGDFSIGQVVRSIKGRDQDKVFVVVGIVDDQHLLIADGDLRRIESPKKKKIKHLAKFNIISHEIRQRIVGQVKINNAFIRRELERLGVRSRD</sequence>
<reference evidence="3 4" key="1">
    <citation type="submission" date="2019-10" db="EMBL/GenBank/DDBJ databases">
        <title>Alkaliphilus serpentinus sp. nov. and Alkaliphilus pronyensis sp. nov., two novel anaerobic alkaliphilic species isolated from the serpentinized-hosted hydrothermal field of the Prony Bay (New Caledonia).</title>
        <authorList>
            <person name="Postec A."/>
        </authorList>
    </citation>
    <scope>NUCLEOTIDE SEQUENCE [LARGE SCALE GENOMIC DNA]</scope>
    <source>
        <strain evidence="3 4">LacT</strain>
    </source>
</reference>
<dbReference type="Proteomes" id="UP000465601">
    <property type="component" value="Unassembled WGS sequence"/>
</dbReference>